<reference evidence="4" key="1">
    <citation type="submission" date="2021-03" db="EMBL/GenBank/DDBJ databases">
        <authorList>
            <person name="Bekaert M."/>
        </authorList>
    </citation>
    <scope>NUCLEOTIDE SEQUENCE</scope>
</reference>
<comment type="caution">
    <text evidence="4">The sequence shown here is derived from an EMBL/GenBank/DDBJ whole genome shotgun (WGS) entry which is preliminary data.</text>
</comment>
<dbReference type="Gene3D" id="3.30.160.60">
    <property type="entry name" value="Classic Zinc Finger"/>
    <property type="match status" value="1"/>
</dbReference>
<keyword evidence="5" id="KW-1185">Reference proteome</keyword>
<protein>
    <recommendedName>
        <fullName evidence="3">C2H2-type domain-containing protein</fullName>
    </recommendedName>
</protein>
<feature type="compositionally biased region" description="Polar residues" evidence="2">
    <location>
        <begin position="52"/>
        <end position="70"/>
    </location>
</feature>
<evidence type="ECO:0000256" key="1">
    <source>
        <dbReference type="PROSITE-ProRule" id="PRU00042"/>
    </source>
</evidence>
<dbReference type="GO" id="GO:0008270">
    <property type="term" value="F:zinc ion binding"/>
    <property type="evidence" value="ECO:0007669"/>
    <property type="project" value="UniProtKB-KW"/>
</dbReference>
<keyword evidence="1" id="KW-0479">Metal-binding</keyword>
<dbReference type="Proteomes" id="UP000683360">
    <property type="component" value="Unassembled WGS sequence"/>
</dbReference>
<dbReference type="PANTHER" id="PTHR31511:SF12">
    <property type="entry name" value="RHO TERMINATION FACTOR N-TERMINAL DOMAIN-CONTAINING PROTEIN"/>
    <property type="match status" value="1"/>
</dbReference>
<evidence type="ECO:0000313" key="4">
    <source>
        <dbReference type="EMBL" id="CAG2219471.1"/>
    </source>
</evidence>
<evidence type="ECO:0000256" key="2">
    <source>
        <dbReference type="SAM" id="MobiDB-lite"/>
    </source>
</evidence>
<gene>
    <name evidence="4" type="ORF">MEDL_32958</name>
</gene>
<dbReference type="PROSITE" id="PS50157">
    <property type="entry name" value="ZINC_FINGER_C2H2_2"/>
    <property type="match status" value="1"/>
</dbReference>
<dbReference type="PANTHER" id="PTHR31511">
    <property type="entry name" value="PROTEIN CBG23764"/>
    <property type="match status" value="1"/>
</dbReference>
<evidence type="ECO:0000313" key="5">
    <source>
        <dbReference type="Proteomes" id="UP000683360"/>
    </source>
</evidence>
<dbReference type="InterPro" id="IPR036236">
    <property type="entry name" value="Znf_C2H2_sf"/>
</dbReference>
<dbReference type="EMBL" id="CAJPWZ010001630">
    <property type="protein sequence ID" value="CAG2219471.1"/>
    <property type="molecule type" value="Genomic_DNA"/>
</dbReference>
<sequence length="289" mass="33449">MFNLFGNIQQPLKSEEASKEMWYQTYTCKHCSAKFKNCSDLFEHVNTHHPLPNNQSQTGSGNVSKSVQKQNVRKTKDTAALDDVSNRHTIYPLVGEEKYDLLTFFTDVRDDIVKHLQARRQNLNHLKYYISIKVQMSRQKEDGVMETTEPHFCSKIDHILTAEDVHEEHHLNASFQKMFKSFDEFIRRGSSWTLKKIIHMDLSTGKYSPIGGKSFFPLPLSLSKTGAVLNIQNKEDKCFVYSILASINPHSINPQRVSHYVDHEKELDMRGIELPVTPQVYPNLKPRIR</sequence>
<name>A0A8S3SES3_MYTED</name>
<feature type="domain" description="C2H2-type" evidence="3">
    <location>
        <begin position="26"/>
        <end position="48"/>
    </location>
</feature>
<dbReference type="InterPro" id="IPR013087">
    <property type="entry name" value="Znf_C2H2_type"/>
</dbReference>
<organism evidence="4 5">
    <name type="scientific">Mytilus edulis</name>
    <name type="common">Blue mussel</name>
    <dbReference type="NCBI Taxonomy" id="6550"/>
    <lineage>
        <taxon>Eukaryota</taxon>
        <taxon>Metazoa</taxon>
        <taxon>Spiralia</taxon>
        <taxon>Lophotrochozoa</taxon>
        <taxon>Mollusca</taxon>
        <taxon>Bivalvia</taxon>
        <taxon>Autobranchia</taxon>
        <taxon>Pteriomorphia</taxon>
        <taxon>Mytilida</taxon>
        <taxon>Mytiloidea</taxon>
        <taxon>Mytilidae</taxon>
        <taxon>Mytilinae</taxon>
        <taxon>Mytilus</taxon>
    </lineage>
</organism>
<dbReference type="SUPFAM" id="SSF57667">
    <property type="entry name" value="beta-beta-alpha zinc fingers"/>
    <property type="match status" value="1"/>
</dbReference>
<keyword evidence="1" id="KW-0863">Zinc-finger</keyword>
<dbReference type="OrthoDB" id="7694315at2759"/>
<dbReference type="AlphaFoldDB" id="A0A8S3SES3"/>
<evidence type="ECO:0000259" key="3">
    <source>
        <dbReference type="PROSITE" id="PS50157"/>
    </source>
</evidence>
<accession>A0A8S3SES3</accession>
<keyword evidence="1" id="KW-0862">Zinc</keyword>
<feature type="region of interest" description="Disordered" evidence="2">
    <location>
        <begin position="49"/>
        <end position="77"/>
    </location>
</feature>
<proteinExistence type="predicted"/>